<reference evidence="8 9" key="1">
    <citation type="submission" date="2020-03" db="EMBL/GenBank/DDBJ databases">
        <title>Draft Genome Sequence of Cudoniella acicularis.</title>
        <authorList>
            <person name="Buettner E."/>
            <person name="Kellner H."/>
        </authorList>
    </citation>
    <scope>NUCLEOTIDE SEQUENCE [LARGE SCALE GENOMIC DNA]</scope>
    <source>
        <strain evidence="8 9">DSM 108380</strain>
    </source>
</reference>
<evidence type="ECO:0000313" key="9">
    <source>
        <dbReference type="Proteomes" id="UP000566819"/>
    </source>
</evidence>
<organism evidence="8 9">
    <name type="scientific">Cudoniella acicularis</name>
    <dbReference type="NCBI Taxonomy" id="354080"/>
    <lineage>
        <taxon>Eukaryota</taxon>
        <taxon>Fungi</taxon>
        <taxon>Dikarya</taxon>
        <taxon>Ascomycota</taxon>
        <taxon>Pezizomycotina</taxon>
        <taxon>Leotiomycetes</taxon>
        <taxon>Helotiales</taxon>
        <taxon>Tricladiaceae</taxon>
        <taxon>Cudoniella</taxon>
    </lineage>
</organism>
<feature type="compositionally biased region" description="Polar residues" evidence="7">
    <location>
        <begin position="515"/>
        <end position="532"/>
    </location>
</feature>
<comment type="caution">
    <text evidence="8">The sequence shown here is derived from an EMBL/GenBank/DDBJ whole genome shotgun (WGS) entry which is preliminary data.</text>
</comment>
<proteinExistence type="predicted"/>
<feature type="repeat" description="WD" evidence="6">
    <location>
        <begin position="190"/>
        <end position="225"/>
    </location>
</feature>
<dbReference type="SUPFAM" id="SSF50978">
    <property type="entry name" value="WD40 repeat-like"/>
    <property type="match status" value="1"/>
</dbReference>
<evidence type="ECO:0000256" key="5">
    <source>
        <dbReference type="ARBA" id="ARBA00022833"/>
    </source>
</evidence>
<dbReference type="Proteomes" id="UP000566819">
    <property type="component" value="Unassembled WGS sequence"/>
</dbReference>
<dbReference type="InterPro" id="IPR019775">
    <property type="entry name" value="WD40_repeat_CS"/>
</dbReference>
<feature type="region of interest" description="Disordered" evidence="7">
    <location>
        <begin position="503"/>
        <end position="533"/>
    </location>
</feature>
<feature type="repeat" description="WD" evidence="6">
    <location>
        <begin position="286"/>
        <end position="327"/>
    </location>
</feature>
<evidence type="ECO:0000256" key="3">
    <source>
        <dbReference type="ARBA" id="ARBA00022737"/>
    </source>
</evidence>
<dbReference type="SMART" id="SM00320">
    <property type="entry name" value="WD40"/>
    <property type="match status" value="5"/>
</dbReference>
<dbReference type="Gene3D" id="2.130.10.10">
    <property type="entry name" value="YVTN repeat-like/Quinoprotein amine dehydrogenase"/>
    <property type="match status" value="2"/>
</dbReference>
<gene>
    <name evidence="8" type="ORF">G7Y89_g4901</name>
</gene>
<feature type="compositionally biased region" description="Polar residues" evidence="7">
    <location>
        <begin position="814"/>
        <end position="828"/>
    </location>
</feature>
<evidence type="ECO:0000256" key="4">
    <source>
        <dbReference type="ARBA" id="ARBA00022771"/>
    </source>
</evidence>
<dbReference type="GO" id="GO:0008270">
    <property type="term" value="F:zinc ion binding"/>
    <property type="evidence" value="ECO:0007669"/>
    <property type="project" value="UniProtKB-KW"/>
</dbReference>
<keyword evidence="5" id="KW-0862">Zinc</keyword>
<feature type="region of interest" description="Disordered" evidence="7">
    <location>
        <begin position="777"/>
        <end position="939"/>
    </location>
</feature>
<dbReference type="GO" id="GO:0005774">
    <property type="term" value="C:vacuolar membrane"/>
    <property type="evidence" value="ECO:0007669"/>
    <property type="project" value="TreeGrafter"/>
</dbReference>
<keyword evidence="9" id="KW-1185">Reference proteome</keyword>
<sequence>MAPRPPWDTAVGVARELREQRESLHAQIKNAALNGKPSATARMNKGKIMRTLLGRPATAATNDSNDTVAVDSPQLRPSASQNTIYSAGAPITCLDKSPDGQRAVIAGSKVFKILRVEGSTVTEDVDLRAIISSYATTHDLSAATPDQLNIKAVKWSHGALDKSIITACGNGRITIYDLNRAGEGSEVVRIQEHNRQVHKLAISPFKGNWLLSASQDTTVRSFDLRVPVAGRGGAAYRPWQHLKCNAEAVRDVKWSPTDGMEFACCTDTGVIQKWDVRKPSAPVLKLSAHQGACLSIDWHPDGDHLVSGGADGVCHVWDMSKKADRNQKPRYTFTTPAPAVSTVSWRPACWSATAQGKRAAQIAVSYDDAAANRNQVPTVHIWDLARSSLPFKEIERCDYAPTGLLWNTRDLLWTVDREGHFAQTDVAFSPRVIERRALSNFSFSSSGDVLMVLEERQVPRRRSRPSITSPEVSPSFQHNTSVPILSVSRSDSEEDVVGSFLGPRQKKTHRRRNSGRSMQLLSTTPPSITGMTDNKVMSLDDAVKVTGLYKPQQVMAIGHAPSTINQRTYQYFSNRYMLRMAKYSTADQNHPPTNVQTAMVAEHFARTAEGVGYYRLAQTWRVLGYTMNLLLTRRAEYHQQRRLMVQEPPREPEIKMEVTETEATPKHGEDTPRKQTRGQTPRPSPPYRRAKSIIADEIESTSNVATPLVRPMHDTIAARTREAMHTPIAVEDDVLILPEAAHTTSKIDPIPVPGAVQDDHRASSVDGYDFYGIESISPVPDFHSPQRKQPLRFDYSSRHNSPQRIQPQRHDSGESFQMFSTSGDSQQAKFLGSSAGSDNGRLLRERVSSWENSLSSQRKHRPSVDSEVPTQSESSIGNDFATTSGDTSSGPRSGMPFDPAYPPVFRIQEPSMQSGNNNISSKSHRDVKPKSPYGERMSDDPNIIESDFLPWLHDPDFTISPIDPEILVQRSIDFECQTGSLHAAAMILLFRPLLPLWAIDEIQAGAILKQHHHRLTSMKLFTEAALLRNLCDPLYPAIFAVAQENITMGFYCTSCEKPLENDPLIPDSQWWCPRCKQAIEKCAICKHRELPSNLEYELEKGEETDLQLPLWWYCSGCGHGGHTVCMQAWHAGPEFGEGDTHSGGCCPLEGCLHACLPGKWRNKRKEEDQAAKAKQLEMLVKENTRAAAGQAIAGGAARGMSRPVRRDNREVNQSKAVEGVRVALGVGVNLERKKSVKLIAPGDEGG</sequence>
<keyword evidence="4" id="KW-0863">Zinc-finger</keyword>
<accession>A0A8H4W702</accession>
<dbReference type="GO" id="GO:1904263">
    <property type="term" value="P:positive regulation of TORC1 signaling"/>
    <property type="evidence" value="ECO:0007669"/>
    <property type="project" value="TreeGrafter"/>
</dbReference>
<dbReference type="OrthoDB" id="60955at2759"/>
<dbReference type="GO" id="GO:0061700">
    <property type="term" value="C:GATOR2 complex"/>
    <property type="evidence" value="ECO:0007669"/>
    <property type="project" value="TreeGrafter"/>
</dbReference>
<feature type="region of interest" description="Disordered" evidence="7">
    <location>
        <begin position="646"/>
        <end position="688"/>
    </location>
</feature>
<dbReference type="PANTHER" id="PTHR46200">
    <property type="entry name" value="GATOR COMPLEX PROTEIN WDR24"/>
    <property type="match status" value="1"/>
</dbReference>
<evidence type="ECO:0000256" key="2">
    <source>
        <dbReference type="ARBA" id="ARBA00022723"/>
    </source>
</evidence>
<keyword evidence="3" id="KW-0677">Repeat</keyword>
<dbReference type="InterPro" id="IPR036322">
    <property type="entry name" value="WD40_repeat_dom_sf"/>
</dbReference>
<dbReference type="InterPro" id="IPR001680">
    <property type="entry name" value="WD40_rpt"/>
</dbReference>
<dbReference type="GO" id="GO:0005829">
    <property type="term" value="C:cytosol"/>
    <property type="evidence" value="ECO:0007669"/>
    <property type="project" value="TreeGrafter"/>
</dbReference>
<evidence type="ECO:0000256" key="1">
    <source>
        <dbReference type="ARBA" id="ARBA00022574"/>
    </source>
</evidence>
<dbReference type="InterPro" id="IPR015943">
    <property type="entry name" value="WD40/YVTN_repeat-like_dom_sf"/>
</dbReference>
<evidence type="ECO:0000313" key="8">
    <source>
        <dbReference type="EMBL" id="KAF4633224.1"/>
    </source>
</evidence>
<name>A0A8H4W702_9HELO</name>
<dbReference type="PROSITE" id="PS50082">
    <property type="entry name" value="WD_REPEATS_2"/>
    <property type="match status" value="2"/>
</dbReference>
<evidence type="ECO:0000256" key="6">
    <source>
        <dbReference type="PROSITE-ProRule" id="PRU00221"/>
    </source>
</evidence>
<feature type="compositionally biased region" description="Basic residues" evidence="7">
    <location>
        <begin position="504"/>
        <end position="514"/>
    </location>
</feature>
<protein>
    <submittedName>
        <fullName evidence="8">Uncharacterized protein</fullName>
    </submittedName>
</protein>
<dbReference type="InterPro" id="IPR037590">
    <property type="entry name" value="WDR24"/>
</dbReference>
<dbReference type="AlphaFoldDB" id="A0A8H4W702"/>
<dbReference type="GO" id="GO:0016239">
    <property type="term" value="P:positive regulation of macroautophagy"/>
    <property type="evidence" value="ECO:0007669"/>
    <property type="project" value="TreeGrafter"/>
</dbReference>
<dbReference type="PROSITE" id="PS50294">
    <property type="entry name" value="WD_REPEATS_REGION"/>
    <property type="match status" value="1"/>
</dbReference>
<keyword evidence="1 6" id="KW-0853">WD repeat</keyword>
<dbReference type="PANTHER" id="PTHR46200:SF1">
    <property type="entry name" value="GATOR COMPLEX PROTEIN WDR24"/>
    <property type="match status" value="1"/>
</dbReference>
<feature type="compositionally biased region" description="Polar residues" evidence="7">
    <location>
        <begin position="910"/>
        <end position="921"/>
    </location>
</feature>
<evidence type="ECO:0000256" key="7">
    <source>
        <dbReference type="SAM" id="MobiDB-lite"/>
    </source>
</evidence>
<feature type="compositionally biased region" description="Basic and acidic residues" evidence="7">
    <location>
        <begin position="648"/>
        <end position="673"/>
    </location>
</feature>
<feature type="compositionally biased region" description="Polar residues" evidence="7">
    <location>
        <begin position="868"/>
        <end position="891"/>
    </location>
</feature>
<keyword evidence="2" id="KW-0479">Metal-binding</keyword>
<dbReference type="PROSITE" id="PS00678">
    <property type="entry name" value="WD_REPEATS_1"/>
    <property type="match status" value="1"/>
</dbReference>
<dbReference type="EMBL" id="JAAMPI010000278">
    <property type="protein sequence ID" value="KAF4633224.1"/>
    <property type="molecule type" value="Genomic_DNA"/>
</dbReference>
<dbReference type="Pfam" id="PF00400">
    <property type="entry name" value="WD40"/>
    <property type="match status" value="2"/>
</dbReference>
<feature type="region of interest" description="Disordered" evidence="7">
    <location>
        <begin position="1193"/>
        <end position="1212"/>
    </location>
</feature>